<name>A0A842ITW6_9FLAO</name>
<protein>
    <submittedName>
        <fullName evidence="2">Uncharacterized protein</fullName>
    </submittedName>
</protein>
<organism evidence="2 3">
    <name type="scientific">Winogradskyella flava</name>
    <dbReference type="NCBI Taxonomy" id="1884876"/>
    <lineage>
        <taxon>Bacteria</taxon>
        <taxon>Pseudomonadati</taxon>
        <taxon>Bacteroidota</taxon>
        <taxon>Flavobacteriia</taxon>
        <taxon>Flavobacteriales</taxon>
        <taxon>Flavobacteriaceae</taxon>
        <taxon>Winogradskyella</taxon>
    </lineage>
</organism>
<dbReference type="RefSeq" id="WP_185790195.1">
    <property type="nucleotide sequence ID" value="NZ_JACLCP010000005.1"/>
</dbReference>
<accession>A0A842ITW6</accession>
<reference evidence="2" key="1">
    <citation type="submission" date="2020-08" db="EMBL/GenBank/DDBJ databases">
        <title>Winogradskyella ouciana sp. nov., isolated from the hadal seawater of the Mariana Trench.</title>
        <authorList>
            <person name="He X."/>
        </authorList>
    </citation>
    <scope>NUCLEOTIDE SEQUENCE [LARGE SCALE GENOMIC DNA]</scope>
    <source>
        <strain evidence="2">KCTC 52348</strain>
    </source>
</reference>
<dbReference type="Proteomes" id="UP000533900">
    <property type="component" value="Unassembled WGS sequence"/>
</dbReference>
<evidence type="ECO:0000256" key="1">
    <source>
        <dbReference type="SAM" id="Phobius"/>
    </source>
</evidence>
<keyword evidence="1" id="KW-0472">Membrane</keyword>
<dbReference type="AlphaFoldDB" id="A0A842ITW6"/>
<sequence>MKSQELIQSIIAFLAGCWMFVIQLIIKEYNWSFSESIFYWSLGLPLFIATYYYIYKTGGKSIKANIILLGWAGFSKHFKKYKNSIRKLLNIKLETTDYYGQDLFKELDKINPHLIIFDIEATPRLLELKNQNSLVPISDIGLTISNVNSSIPYYLYPKYESVEYGLPIAFGTNSISINTEAVPNHIHSLKEIFFGDSEFTKRLYRERKIGIWDWYLPTMGIISLSLGHSDPYQLNETQFQNLCEHLLKLKKGVNKFYWGNKGFKRLKQDLNDGDVWIIPGGGEWHRPTKRSKSFFANNNDKVGSIILDEGAIAFVRCIGLTKNGMEYIKKSKVSTNDIVQLISNYALSDFAQKELLENHLYPLLRVDFRNLNKEAYKAMTISGFPSADYLNEMFIRRKIKIREYPLENNNKDFVTNERWIKFWVEEFGGKSSY</sequence>
<dbReference type="SUPFAM" id="SSF53850">
    <property type="entry name" value="Periplasmic binding protein-like II"/>
    <property type="match status" value="1"/>
</dbReference>
<keyword evidence="1" id="KW-1133">Transmembrane helix</keyword>
<comment type="caution">
    <text evidence="2">The sequence shown here is derived from an EMBL/GenBank/DDBJ whole genome shotgun (WGS) entry which is preliminary data.</text>
</comment>
<evidence type="ECO:0000313" key="3">
    <source>
        <dbReference type="Proteomes" id="UP000533900"/>
    </source>
</evidence>
<gene>
    <name evidence="2" type="ORF">H7F21_15395</name>
</gene>
<dbReference type="Gene3D" id="3.40.190.10">
    <property type="entry name" value="Periplasmic binding protein-like II"/>
    <property type="match status" value="2"/>
</dbReference>
<keyword evidence="1" id="KW-0812">Transmembrane</keyword>
<feature type="transmembrane region" description="Helical" evidence="1">
    <location>
        <begin position="6"/>
        <end position="25"/>
    </location>
</feature>
<keyword evidence="3" id="KW-1185">Reference proteome</keyword>
<dbReference type="PROSITE" id="PS51257">
    <property type="entry name" value="PROKAR_LIPOPROTEIN"/>
    <property type="match status" value="1"/>
</dbReference>
<feature type="transmembrane region" description="Helical" evidence="1">
    <location>
        <begin position="37"/>
        <end position="55"/>
    </location>
</feature>
<dbReference type="EMBL" id="JACLCP010000005">
    <property type="protein sequence ID" value="MBC2846490.1"/>
    <property type="molecule type" value="Genomic_DNA"/>
</dbReference>
<evidence type="ECO:0000313" key="2">
    <source>
        <dbReference type="EMBL" id="MBC2846490.1"/>
    </source>
</evidence>
<proteinExistence type="predicted"/>